<keyword evidence="3 6" id="KW-0694">RNA-binding</keyword>
<dbReference type="InterPro" id="IPR002358">
    <property type="entry name" value="Ribosomal_uL6_CS"/>
</dbReference>
<dbReference type="OrthoDB" id="9805007at2"/>
<dbReference type="SUPFAM" id="SSF56053">
    <property type="entry name" value="Ribosomal protein L6"/>
    <property type="match status" value="2"/>
</dbReference>
<dbReference type="InterPro" id="IPR000702">
    <property type="entry name" value="Ribosomal_uL6-like"/>
</dbReference>
<evidence type="ECO:0000313" key="10">
    <source>
        <dbReference type="EMBL" id="TLD01236.1"/>
    </source>
</evidence>
<evidence type="ECO:0000256" key="1">
    <source>
        <dbReference type="ARBA" id="ARBA00009356"/>
    </source>
</evidence>
<comment type="caution">
    <text evidence="10">The sequence shown here is derived from an EMBL/GenBank/DDBJ whole genome shotgun (WGS) entry which is preliminary data.</text>
</comment>
<feature type="domain" description="Large ribosomal subunit protein uL6 alpha-beta" evidence="9">
    <location>
        <begin position="11"/>
        <end position="83"/>
    </location>
</feature>
<evidence type="ECO:0000256" key="3">
    <source>
        <dbReference type="ARBA" id="ARBA00022884"/>
    </source>
</evidence>
<protein>
    <recommendedName>
        <fullName evidence="6">Large ribosomal subunit protein uL6</fullName>
    </recommendedName>
</protein>
<dbReference type="RefSeq" id="WP_027296192.1">
    <property type="nucleotide sequence ID" value="NZ_CABMJZ010000021.1"/>
</dbReference>
<keyword evidence="5 6" id="KW-0687">Ribonucleoprotein</keyword>
<dbReference type="GO" id="GO:0002181">
    <property type="term" value="P:cytoplasmic translation"/>
    <property type="evidence" value="ECO:0007669"/>
    <property type="project" value="TreeGrafter"/>
</dbReference>
<evidence type="ECO:0000256" key="6">
    <source>
        <dbReference type="HAMAP-Rule" id="MF_01365"/>
    </source>
</evidence>
<dbReference type="PANTHER" id="PTHR11655:SF14">
    <property type="entry name" value="LARGE RIBOSOMAL SUBUNIT PROTEIN UL6M"/>
    <property type="match status" value="1"/>
</dbReference>
<dbReference type="EMBL" id="QGQD01000043">
    <property type="protein sequence ID" value="TLD01236.1"/>
    <property type="molecule type" value="Genomic_DNA"/>
</dbReference>
<dbReference type="GO" id="GO:0003735">
    <property type="term" value="F:structural constituent of ribosome"/>
    <property type="evidence" value="ECO:0007669"/>
    <property type="project" value="UniProtKB-UniRule"/>
</dbReference>
<evidence type="ECO:0000256" key="7">
    <source>
        <dbReference type="RuleBase" id="RU003869"/>
    </source>
</evidence>
<dbReference type="PIRSF" id="PIRSF002162">
    <property type="entry name" value="Ribosomal_L6"/>
    <property type="match status" value="1"/>
</dbReference>
<keyword evidence="4 6" id="KW-0689">Ribosomal protein</keyword>
<dbReference type="Proteomes" id="UP000306509">
    <property type="component" value="Unassembled WGS sequence"/>
</dbReference>
<evidence type="ECO:0000256" key="5">
    <source>
        <dbReference type="ARBA" id="ARBA00023274"/>
    </source>
</evidence>
<dbReference type="InterPro" id="IPR019906">
    <property type="entry name" value="Ribosomal_uL6_bac-type"/>
</dbReference>
<proteinExistence type="inferred from homology"/>
<dbReference type="PROSITE" id="PS00525">
    <property type="entry name" value="RIBOSOMAL_L6_1"/>
    <property type="match status" value="1"/>
</dbReference>
<evidence type="ECO:0000256" key="8">
    <source>
        <dbReference type="RuleBase" id="RU003870"/>
    </source>
</evidence>
<dbReference type="GO" id="GO:0022625">
    <property type="term" value="C:cytosolic large ribosomal subunit"/>
    <property type="evidence" value="ECO:0007669"/>
    <property type="project" value="UniProtKB-UniRule"/>
</dbReference>
<dbReference type="STRING" id="180332.GCA_000797495_04964"/>
<keyword evidence="2 6" id="KW-0699">rRNA-binding</keyword>
<dbReference type="FunFam" id="3.90.930.12:FF:000002">
    <property type="entry name" value="50S ribosomal protein L6"/>
    <property type="match status" value="1"/>
</dbReference>
<organism evidence="10 11">
    <name type="scientific">Robinsoniella peoriensis</name>
    <dbReference type="NCBI Taxonomy" id="180332"/>
    <lineage>
        <taxon>Bacteria</taxon>
        <taxon>Bacillati</taxon>
        <taxon>Bacillota</taxon>
        <taxon>Clostridia</taxon>
        <taxon>Lachnospirales</taxon>
        <taxon>Lachnospiraceae</taxon>
        <taxon>Robinsoniella</taxon>
    </lineage>
</organism>
<evidence type="ECO:0000259" key="9">
    <source>
        <dbReference type="Pfam" id="PF00347"/>
    </source>
</evidence>
<dbReference type="InterPro" id="IPR036789">
    <property type="entry name" value="Ribosomal_uL6-like_a/b-dom_sf"/>
</dbReference>
<dbReference type="AlphaFoldDB" id="A0A4U8QIT4"/>
<evidence type="ECO:0000256" key="4">
    <source>
        <dbReference type="ARBA" id="ARBA00022980"/>
    </source>
</evidence>
<keyword evidence="11" id="KW-1185">Reference proteome</keyword>
<dbReference type="HAMAP" id="MF_01365_B">
    <property type="entry name" value="Ribosomal_uL6_B"/>
    <property type="match status" value="1"/>
</dbReference>
<sequence length="179" mass="19442">MSRIGRMPVAVPAGVTVEIADGNKVTVKGSKGTLERVLPVEMDIKLEDGQVVVSRPNDLKKMKSLHGLTRTLISNMVVGVSEGYQKVLEVNGVGYKAAKAGKKLTLSLGYSHPVEMIDPEGLESTVEGNKIVVKGIDKEKVGQYAAEIREKRKPEPYKGKGIKYADEVIRRKVGKTGKK</sequence>
<dbReference type="GO" id="GO:0019843">
    <property type="term" value="F:rRNA binding"/>
    <property type="evidence" value="ECO:0007669"/>
    <property type="project" value="UniProtKB-UniRule"/>
</dbReference>
<dbReference type="PRINTS" id="PR00059">
    <property type="entry name" value="RIBOSOMALL6"/>
</dbReference>
<evidence type="ECO:0000256" key="2">
    <source>
        <dbReference type="ARBA" id="ARBA00022730"/>
    </source>
</evidence>
<dbReference type="Pfam" id="PF00347">
    <property type="entry name" value="Ribosomal_L6"/>
    <property type="match status" value="2"/>
</dbReference>
<gene>
    <name evidence="6 10" type="primary">rplF</name>
    <name evidence="10" type="ORF">DSM106044_02028</name>
</gene>
<dbReference type="PANTHER" id="PTHR11655">
    <property type="entry name" value="60S/50S RIBOSOMAL PROTEIN L6/L9"/>
    <property type="match status" value="1"/>
</dbReference>
<dbReference type="FunFam" id="3.90.930.12:FF:000001">
    <property type="entry name" value="50S ribosomal protein L6"/>
    <property type="match status" value="1"/>
</dbReference>
<reference evidence="10 11" key="1">
    <citation type="journal article" date="2019" name="Anaerobe">
        <title>Detection of Robinsoniella peoriensis in multiple bone samples of a trauma patient.</title>
        <authorList>
            <person name="Schrottner P."/>
            <person name="Hartwich K."/>
            <person name="Bunk B."/>
            <person name="Schober I."/>
            <person name="Helbig S."/>
            <person name="Rudolph W.W."/>
            <person name="Gunzer F."/>
        </authorList>
    </citation>
    <scope>NUCLEOTIDE SEQUENCE [LARGE SCALE GENOMIC DNA]</scope>
    <source>
        <strain evidence="10 11">DSM 106044</strain>
    </source>
</reference>
<accession>A0A4U8QIT4</accession>
<comment type="similarity">
    <text evidence="1 6 7">Belongs to the universal ribosomal protein uL6 family.</text>
</comment>
<name>A0A4U8QIT4_9FIRM</name>
<feature type="domain" description="Large ribosomal subunit protein uL6 alpha-beta" evidence="9">
    <location>
        <begin position="92"/>
        <end position="164"/>
    </location>
</feature>
<dbReference type="NCBIfam" id="TIGR03654">
    <property type="entry name" value="L6_bact"/>
    <property type="match status" value="1"/>
</dbReference>
<comment type="function">
    <text evidence="6 8">This protein binds to the 23S rRNA, and is important in its secondary structure. It is located near the subunit interface in the base of the L7/L12 stalk, and near the tRNA binding site of the peptidyltransferase center.</text>
</comment>
<dbReference type="InterPro" id="IPR020040">
    <property type="entry name" value="Ribosomal_uL6_a/b-dom"/>
</dbReference>
<dbReference type="Gene3D" id="3.90.930.12">
    <property type="entry name" value="Ribosomal protein L6, alpha-beta domain"/>
    <property type="match status" value="2"/>
</dbReference>
<comment type="subunit">
    <text evidence="6">Part of the 50S ribosomal subunit.</text>
</comment>
<evidence type="ECO:0000313" key="11">
    <source>
        <dbReference type="Proteomes" id="UP000306509"/>
    </source>
</evidence>